<dbReference type="EMBL" id="JARBWL010000001">
    <property type="protein sequence ID" value="MDI2590666.1"/>
    <property type="molecule type" value="Genomic_DNA"/>
</dbReference>
<reference evidence="1 2" key="1">
    <citation type="submission" date="2023-02" db="EMBL/GenBank/DDBJ databases">
        <title>Pseudomonas chrutzelriedensis sp. nov., a potently antifungal strain isolated from moss.</title>
        <authorList>
            <person name="Schnyder A."/>
            <person name="Kalawong R."/>
            <person name="Eberl L."/>
            <person name="Agnoli K."/>
        </authorList>
    </citation>
    <scope>NUCLEOTIDE SEQUENCE [LARGE SCALE GENOMIC DNA]</scope>
    <source>
        <strain evidence="1 2">681</strain>
    </source>
</reference>
<evidence type="ECO:0000313" key="1">
    <source>
        <dbReference type="EMBL" id="MDI2590666.1"/>
    </source>
</evidence>
<dbReference type="RefSeq" id="WP_259494721.1">
    <property type="nucleotide sequence ID" value="NZ_JARBWL010000001.1"/>
</dbReference>
<accession>A0ABT6QIF7</accession>
<evidence type="ECO:0000313" key="2">
    <source>
        <dbReference type="Proteomes" id="UP001159100"/>
    </source>
</evidence>
<protein>
    <submittedName>
        <fullName evidence="1">Uncharacterized protein</fullName>
    </submittedName>
</protein>
<name>A0ABT6QIF7_9PSED</name>
<gene>
    <name evidence="1" type="ORF">POF45_04350</name>
</gene>
<sequence>MPMQDYTAKDLSVFSTIIARAACLRNWGADLGAGGAGPAIEEVQCMLFRESLYVAGNHGEHASIADFFRAFGVSNQTTFIDCLRYSHWLLSTPYVTRTAVTGRSYHGAFSGQEDITLNYAAESLGHIAPLSLVEIAQARGLVTTAVLPAGPQRTLAWFLKKFTGAPALAGLNRPAATAFHYATNFNGIHTINLLDDSTTVHAELKLLRMLAYAHTQNLMPRTTGRVRIGGLKRTCAFCAAWISRFQPWMFKAFEVRIDLPADDTRGVADGAGNRPSNVGEAGFGLYVQTLFNGGANSNCLDVAAHADDDAW</sequence>
<organism evidence="1 2">
    <name type="scientific">Pseudomonas fungipugnans</name>
    <dbReference type="NCBI Taxonomy" id="3024217"/>
    <lineage>
        <taxon>Bacteria</taxon>
        <taxon>Pseudomonadati</taxon>
        <taxon>Pseudomonadota</taxon>
        <taxon>Gammaproteobacteria</taxon>
        <taxon>Pseudomonadales</taxon>
        <taxon>Pseudomonadaceae</taxon>
        <taxon>Pseudomonas</taxon>
    </lineage>
</organism>
<dbReference type="Proteomes" id="UP001159100">
    <property type="component" value="Unassembled WGS sequence"/>
</dbReference>
<proteinExistence type="predicted"/>
<comment type="caution">
    <text evidence="1">The sequence shown here is derived from an EMBL/GenBank/DDBJ whole genome shotgun (WGS) entry which is preliminary data.</text>
</comment>
<keyword evidence="2" id="KW-1185">Reference proteome</keyword>